<dbReference type="InterPro" id="IPR027417">
    <property type="entry name" value="P-loop_NTPase"/>
</dbReference>
<dbReference type="SMART" id="SM01086">
    <property type="entry name" value="ClpB_D2-small"/>
    <property type="match status" value="1"/>
</dbReference>
<evidence type="ECO:0000256" key="5">
    <source>
        <dbReference type="SAM" id="Phobius"/>
    </source>
</evidence>
<dbReference type="InterPro" id="IPR050130">
    <property type="entry name" value="ClpA_ClpB"/>
</dbReference>
<dbReference type="InterPro" id="IPR003593">
    <property type="entry name" value="AAA+_ATPase"/>
</dbReference>
<evidence type="ECO:0000259" key="7">
    <source>
        <dbReference type="SMART" id="SM01086"/>
    </source>
</evidence>
<evidence type="ECO:0000259" key="6">
    <source>
        <dbReference type="SMART" id="SM00382"/>
    </source>
</evidence>
<dbReference type="Pfam" id="PF17871">
    <property type="entry name" value="AAA_lid_9"/>
    <property type="match status" value="1"/>
</dbReference>
<proteinExistence type="predicted"/>
<dbReference type="PANTHER" id="PTHR11638:SF18">
    <property type="entry name" value="HEAT SHOCK PROTEIN 104"/>
    <property type="match status" value="1"/>
</dbReference>
<dbReference type="SMART" id="SM00382">
    <property type="entry name" value="AAA"/>
    <property type="match status" value="2"/>
</dbReference>
<dbReference type="SUPFAM" id="SSF52540">
    <property type="entry name" value="P-loop containing nucleoside triphosphate hydrolases"/>
    <property type="match status" value="2"/>
</dbReference>
<dbReference type="Pfam" id="PF10431">
    <property type="entry name" value="ClpB_D2-small"/>
    <property type="match status" value="1"/>
</dbReference>
<sequence>MAAFEKVSNSMSLYRAVRVEFFFPRVKRLQFLKITMVLALLAFMLFMIAVLKQLPASAPFFSSFEIQYPFAANLFSDFKPFLGLIIFFLSVLWGLFLLDFYFLATSRTIPYLKTGSGKEEKIYYLNFGGARRLFYLQSFFGTSFELSKLYGFFKKSNFTRVLFARLAVPWESFIEFAERQTESMKFNEEEFLSALIEEADSIHSNSIGAKEVLLLLFRHDEFFEQFLFSYKVHKKELMGASEWTTALLEGSRQRGRWWEKSVLGRIQGIGKDFGFGFTYTLDSYSSDILSKGTLRKPVHYFTHQSEVLAIEEILSRSAKANVLLIGEPGKGKHTILKELAGMIGEGRVMPALEYKRMARLDTVSVTAQTKTKGNFEGLMIKIMNDAVDAGNIILVIDNFPEFLESSAALGVNLGSFLEPYLKSSSLQIIALANTASFYSNTELNQKLASFFEKVEVRDVAQQEMMLILEDVATQYGSIYGILITYGAIAAAYELSDRYITEGTMPQKAVDLLDRATVSVKAAGKKTLLADDVKEVLQSETRIPLMRPTSDESEKLLKLEEELHSYVINQNEAVRAIADAIRRVRSGLHAWKRPIGSFLFLGPTGVGKTQTAKALAKVYFGSEDNMMRFDMSEFQSGDGIEKFIGSFETKEQGVLSIALQKQRFGLLLFDEFEKSSASVVNIFLQILEEGFFTNALGRRISAKETVIIATSNAGSNLIWELVQRGIDPSTLQEEVINEIRKEGVFSPEILNRFDAIVVFHPLKKEQLKEVAKLLLNELKEQLLKEDIIFIVNDDVVEKIAEIGYDPVMGARPMRRAISSRIEQVIARKLLSGEIQRGSKVTFTKKEIEEL</sequence>
<keyword evidence="5" id="KW-1133">Transmembrane helix</keyword>
<dbReference type="Pfam" id="PF07724">
    <property type="entry name" value="AAA_2"/>
    <property type="match status" value="1"/>
</dbReference>
<feature type="domain" description="AAA+ ATPase" evidence="6">
    <location>
        <begin position="593"/>
        <end position="736"/>
    </location>
</feature>
<feature type="transmembrane region" description="Helical" evidence="5">
    <location>
        <begin position="31"/>
        <end position="51"/>
    </location>
</feature>
<feature type="transmembrane region" description="Helical" evidence="5">
    <location>
        <begin position="81"/>
        <end position="103"/>
    </location>
</feature>
<evidence type="ECO:0000256" key="3">
    <source>
        <dbReference type="ARBA" id="ARBA00022840"/>
    </source>
</evidence>
<dbReference type="GO" id="GO:0016887">
    <property type="term" value="F:ATP hydrolysis activity"/>
    <property type="evidence" value="ECO:0007669"/>
    <property type="project" value="InterPro"/>
</dbReference>
<keyword evidence="4" id="KW-0143">Chaperone</keyword>
<dbReference type="GO" id="GO:0034605">
    <property type="term" value="P:cellular response to heat"/>
    <property type="evidence" value="ECO:0007669"/>
    <property type="project" value="TreeGrafter"/>
</dbReference>
<evidence type="ECO:0000256" key="4">
    <source>
        <dbReference type="ARBA" id="ARBA00023186"/>
    </source>
</evidence>
<organism evidence="8 9">
    <name type="scientific">Candidatus Ryanbacteria bacterium RIFCSPHIGHO2_01_45_13</name>
    <dbReference type="NCBI Taxonomy" id="1802112"/>
    <lineage>
        <taxon>Bacteria</taxon>
        <taxon>Candidatus Ryaniibacteriota</taxon>
    </lineage>
</organism>
<evidence type="ECO:0000256" key="2">
    <source>
        <dbReference type="ARBA" id="ARBA00022741"/>
    </source>
</evidence>
<dbReference type="InterPro" id="IPR041546">
    <property type="entry name" value="ClpA/ClpB_AAA_lid"/>
</dbReference>
<dbReference type="PANTHER" id="PTHR11638">
    <property type="entry name" value="ATP-DEPENDENT CLP PROTEASE"/>
    <property type="match status" value="1"/>
</dbReference>
<keyword evidence="3" id="KW-0067">ATP-binding</keyword>
<dbReference type="PRINTS" id="PR00300">
    <property type="entry name" value="CLPPROTEASEA"/>
</dbReference>
<dbReference type="CDD" id="cd19499">
    <property type="entry name" value="RecA-like_ClpB_Hsp104-like"/>
    <property type="match status" value="1"/>
</dbReference>
<dbReference type="AlphaFoldDB" id="A0A1G2G1B8"/>
<keyword evidence="1" id="KW-0677">Repeat</keyword>
<dbReference type="Gene3D" id="1.10.8.60">
    <property type="match status" value="2"/>
</dbReference>
<reference evidence="8 9" key="1">
    <citation type="journal article" date="2016" name="Nat. Commun.">
        <title>Thousands of microbial genomes shed light on interconnected biogeochemical processes in an aquifer system.</title>
        <authorList>
            <person name="Anantharaman K."/>
            <person name="Brown C.T."/>
            <person name="Hug L.A."/>
            <person name="Sharon I."/>
            <person name="Castelle C.J."/>
            <person name="Probst A.J."/>
            <person name="Thomas B.C."/>
            <person name="Singh A."/>
            <person name="Wilkins M.J."/>
            <person name="Karaoz U."/>
            <person name="Brodie E.L."/>
            <person name="Williams K.H."/>
            <person name="Hubbard S.S."/>
            <person name="Banfield J.F."/>
        </authorList>
    </citation>
    <scope>NUCLEOTIDE SEQUENCE [LARGE SCALE GENOMIC DNA]</scope>
</reference>
<name>A0A1G2G1B8_9BACT</name>
<evidence type="ECO:0000256" key="1">
    <source>
        <dbReference type="ARBA" id="ARBA00022737"/>
    </source>
</evidence>
<dbReference type="Proteomes" id="UP000176700">
    <property type="component" value="Unassembled WGS sequence"/>
</dbReference>
<gene>
    <name evidence="8" type="ORF">A2W41_00185</name>
</gene>
<dbReference type="EMBL" id="MHNI01000002">
    <property type="protein sequence ID" value="OGZ43792.1"/>
    <property type="molecule type" value="Genomic_DNA"/>
</dbReference>
<feature type="domain" description="Clp ATPase C-terminal" evidence="7">
    <location>
        <begin position="761"/>
        <end position="848"/>
    </location>
</feature>
<evidence type="ECO:0000313" key="9">
    <source>
        <dbReference type="Proteomes" id="UP000176700"/>
    </source>
</evidence>
<dbReference type="GO" id="GO:0005737">
    <property type="term" value="C:cytoplasm"/>
    <property type="evidence" value="ECO:0007669"/>
    <property type="project" value="TreeGrafter"/>
</dbReference>
<evidence type="ECO:0000313" key="8">
    <source>
        <dbReference type="EMBL" id="OGZ43792.1"/>
    </source>
</evidence>
<dbReference type="Gene3D" id="3.40.50.300">
    <property type="entry name" value="P-loop containing nucleotide triphosphate hydrolases"/>
    <property type="match status" value="2"/>
</dbReference>
<dbReference type="InterPro" id="IPR001270">
    <property type="entry name" value="ClpA/B"/>
</dbReference>
<protein>
    <recommendedName>
        <fullName evidence="10">AAA+ ATPase domain-containing protein</fullName>
    </recommendedName>
</protein>
<accession>A0A1G2G1B8</accession>
<keyword evidence="2" id="KW-0547">Nucleotide-binding</keyword>
<feature type="domain" description="AAA+ ATPase" evidence="6">
    <location>
        <begin position="318"/>
        <end position="460"/>
    </location>
</feature>
<comment type="caution">
    <text evidence="8">The sequence shown here is derived from an EMBL/GenBank/DDBJ whole genome shotgun (WGS) entry which is preliminary data.</text>
</comment>
<evidence type="ECO:0008006" key="10">
    <source>
        <dbReference type="Google" id="ProtNLM"/>
    </source>
</evidence>
<dbReference type="InterPro" id="IPR019489">
    <property type="entry name" value="Clp_ATPase_C"/>
</dbReference>
<dbReference type="InterPro" id="IPR003959">
    <property type="entry name" value="ATPase_AAA_core"/>
</dbReference>
<dbReference type="GO" id="GO:0005524">
    <property type="term" value="F:ATP binding"/>
    <property type="evidence" value="ECO:0007669"/>
    <property type="project" value="UniProtKB-KW"/>
</dbReference>
<keyword evidence="5" id="KW-0472">Membrane</keyword>
<keyword evidence="5" id="KW-0812">Transmembrane</keyword>